<dbReference type="PANTHER" id="PTHR11109">
    <property type="entry name" value="GTP CYCLOHYDROLASE I"/>
    <property type="match status" value="1"/>
</dbReference>
<proteinExistence type="inferred from homology"/>
<dbReference type="HAMAP" id="MF_00223">
    <property type="entry name" value="FolE"/>
    <property type="match status" value="1"/>
</dbReference>
<dbReference type="PANTHER" id="PTHR11109:SF7">
    <property type="entry name" value="GTP CYCLOHYDROLASE 1"/>
    <property type="match status" value="1"/>
</dbReference>
<evidence type="ECO:0000259" key="12">
    <source>
        <dbReference type="Pfam" id="PF01227"/>
    </source>
</evidence>
<dbReference type="GO" id="GO:0005737">
    <property type="term" value="C:cytoplasm"/>
    <property type="evidence" value="ECO:0007669"/>
    <property type="project" value="TreeGrafter"/>
</dbReference>
<dbReference type="Gene3D" id="3.30.1130.10">
    <property type="match status" value="1"/>
</dbReference>
<dbReference type="SUPFAM" id="SSF55620">
    <property type="entry name" value="Tetrahydrobiopterin biosynthesis enzymes-like"/>
    <property type="match status" value="1"/>
</dbReference>
<dbReference type="CDD" id="cd00642">
    <property type="entry name" value="GTP_cyclohydro1"/>
    <property type="match status" value="1"/>
</dbReference>
<reference evidence="13" key="1">
    <citation type="journal article" date="2023" name="Mol. Phylogenet. Evol.">
        <title>Genome-scale phylogeny and comparative genomics of the fungal order Sordariales.</title>
        <authorList>
            <person name="Hensen N."/>
            <person name="Bonometti L."/>
            <person name="Westerberg I."/>
            <person name="Brannstrom I.O."/>
            <person name="Guillou S."/>
            <person name="Cros-Aarteil S."/>
            <person name="Calhoun S."/>
            <person name="Haridas S."/>
            <person name="Kuo A."/>
            <person name="Mondo S."/>
            <person name="Pangilinan J."/>
            <person name="Riley R."/>
            <person name="LaButti K."/>
            <person name="Andreopoulos B."/>
            <person name="Lipzen A."/>
            <person name="Chen C."/>
            <person name="Yan M."/>
            <person name="Daum C."/>
            <person name="Ng V."/>
            <person name="Clum A."/>
            <person name="Steindorff A."/>
            <person name="Ohm R.A."/>
            <person name="Martin F."/>
            <person name="Silar P."/>
            <person name="Natvig D.O."/>
            <person name="Lalanne C."/>
            <person name="Gautier V."/>
            <person name="Ament-Velasquez S.L."/>
            <person name="Kruys A."/>
            <person name="Hutchinson M.I."/>
            <person name="Powell A.J."/>
            <person name="Barry K."/>
            <person name="Miller A.N."/>
            <person name="Grigoriev I.V."/>
            <person name="Debuchy R."/>
            <person name="Gladieux P."/>
            <person name="Hiltunen Thoren M."/>
            <person name="Johannesson H."/>
        </authorList>
    </citation>
    <scope>NUCLEOTIDE SEQUENCE</scope>
    <source>
        <strain evidence="13">CBS 232.78</strain>
    </source>
</reference>
<dbReference type="PROSITE" id="PS00859">
    <property type="entry name" value="GTP_CYCLOHYDROL_1_1"/>
    <property type="match status" value="1"/>
</dbReference>
<evidence type="ECO:0000256" key="2">
    <source>
        <dbReference type="ARBA" id="ARBA00008085"/>
    </source>
</evidence>
<dbReference type="NCBIfam" id="TIGR00063">
    <property type="entry name" value="folE"/>
    <property type="match status" value="1"/>
</dbReference>
<evidence type="ECO:0000256" key="10">
    <source>
        <dbReference type="ARBA" id="ARBA00030854"/>
    </source>
</evidence>
<evidence type="ECO:0000256" key="11">
    <source>
        <dbReference type="ARBA" id="ARBA00055676"/>
    </source>
</evidence>
<keyword evidence="5" id="KW-0021">Allosteric enzyme</keyword>
<dbReference type="FunFam" id="1.10.286.10:FF:000003">
    <property type="entry name" value="GTP cyclohydrolase 1"/>
    <property type="match status" value="1"/>
</dbReference>
<reference evidence="13" key="2">
    <citation type="submission" date="2023-06" db="EMBL/GenBank/DDBJ databases">
        <authorList>
            <consortium name="Lawrence Berkeley National Laboratory"/>
            <person name="Haridas S."/>
            <person name="Hensen N."/>
            <person name="Bonometti L."/>
            <person name="Westerberg I."/>
            <person name="Brannstrom I.O."/>
            <person name="Guillou S."/>
            <person name="Cros-Aarteil S."/>
            <person name="Calhoun S."/>
            <person name="Kuo A."/>
            <person name="Mondo S."/>
            <person name="Pangilinan J."/>
            <person name="Riley R."/>
            <person name="LaButti K."/>
            <person name="Andreopoulos B."/>
            <person name="Lipzen A."/>
            <person name="Chen C."/>
            <person name="Yanf M."/>
            <person name="Daum C."/>
            <person name="Ng V."/>
            <person name="Clum A."/>
            <person name="Steindorff A."/>
            <person name="Ohm R."/>
            <person name="Martin F."/>
            <person name="Silar P."/>
            <person name="Natvig D."/>
            <person name="Lalanne C."/>
            <person name="Gautier V."/>
            <person name="Ament-velasquez S.L."/>
            <person name="Kruys A."/>
            <person name="Hutchinson M.I."/>
            <person name="Powell A.J."/>
            <person name="Barry K."/>
            <person name="Miller A.N."/>
            <person name="Grigoriev I.V."/>
            <person name="Debuchy R."/>
            <person name="Gladieux P."/>
            <person name="Thoren M.H."/>
            <person name="Johannesson H."/>
        </authorList>
    </citation>
    <scope>NUCLEOTIDE SEQUENCE</scope>
    <source>
        <strain evidence="13">CBS 232.78</strain>
    </source>
</reference>
<organism evidence="13 14">
    <name type="scientific">Podospora didyma</name>
    <dbReference type="NCBI Taxonomy" id="330526"/>
    <lineage>
        <taxon>Eukaryota</taxon>
        <taxon>Fungi</taxon>
        <taxon>Dikarya</taxon>
        <taxon>Ascomycota</taxon>
        <taxon>Pezizomycotina</taxon>
        <taxon>Sordariomycetes</taxon>
        <taxon>Sordariomycetidae</taxon>
        <taxon>Sordariales</taxon>
        <taxon>Podosporaceae</taxon>
        <taxon>Podospora</taxon>
    </lineage>
</organism>
<keyword evidence="9" id="KW-0342">GTP-binding</keyword>
<dbReference type="InterPro" id="IPR018234">
    <property type="entry name" value="GTP_CycHdrlase_I_CS"/>
</dbReference>
<dbReference type="GO" id="GO:0006729">
    <property type="term" value="P:tetrahydrobiopterin biosynthetic process"/>
    <property type="evidence" value="ECO:0007669"/>
    <property type="project" value="TreeGrafter"/>
</dbReference>
<comment type="caution">
    <text evidence="13">The sequence shown here is derived from an EMBL/GenBank/DDBJ whole genome shotgun (WGS) entry which is preliminary data.</text>
</comment>
<keyword evidence="8" id="KW-0289">Folate biosynthesis</keyword>
<name>A0AAE0N8V4_9PEZI</name>
<comment type="function">
    <text evidence="11">GTP cyclohydrolase 1 is the first enzyme in the biosynthetic pathway leading to folic acid.</text>
</comment>
<dbReference type="InterPro" id="IPR043133">
    <property type="entry name" value="GTP-CH-I_C/QueF"/>
</dbReference>
<dbReference type="GO" id="GO:0005525">
    <property type="term" value="F:GTP binding"/>
    <property type="evidence" value="ECO:0007669"/>
    <property type="project" value="UniProtKB-KW"/>
</dbReference>
<keyword evidence="6" id="KW-0547">Nucleotide-binding</keyword>
<feature type="domain" description="GTP cyclohydrolase I" evidence="12">
    <location>
        <begin position="102"/>
        <end position="306"/>
    </location>
</feature>
<dbReference type="FunFam" id="3.30.1130.10:FF:000012">
    <property type="entry name" value="GTP cyclohydrolase 1"/>
    <property type="match status" value="1"/>
</dbReference>
<dbReference type="InterPro" id="IPR001474">
    <property type="entry name" value="GTP_CycHdrlase_I"/>
</dbReference>
<dbReference type="NCBIfam" id="NF006825">
    <property type="entry name" value="PRK09347.1-2"/>
    <property type="match status" value="1"/>
</dbReference>
<evidence type="ECO:0000313" key="13">
    <source>
        <dbReference type="EMBL" id="KAK3374535.1"/>
    </source>
</evidence>
<dbReference type="EMBL" id="JAULSW010000007">
    <property type="protein sequence ID" value="KAK3374535.1"/>
    <property type="molecule type" value="Genomic_DNA"/>
</dbReference>
<evidence type="ECO:0000256" key="4">
    <source>
        <dbReference type="ARBA" id="ARBA00017272"/>
    </source>
</evidence>
<dbReference type="AlphaFoldDB" id="A0AAE0N8V4"/>
<dbReference type="GO" id="GO:0008270">
    <property type="term" value="F:zinc ion binding"/>
    <property type="evidence" value="ECO:0007669"/>
    <property type="project" value="TreeGrafter"/>
</dbReference>
<dbReference type="Gene3D" id="1.10.286.10">
    <property type="match status" value="1"/>
</dbReference>
<evidence type="ECO:0000313" key="14">
    <source>
        <dbReference type="Proteomes" id="UP001285441"/>
    </source>
</evidence>
<dbReference type="InterPro" id="IPR043134">
    <property type="entry name" value="GTP-CH-I_N"/>
</dbReference>
<evidence type="ECO:0000256" key="9">
    <source>
        <dbReference type="ARBA" id="ARBA00023134"/>
    </source>
</evidence>
<dbReference type="GO" id="GO:0046656">
    <property type="term" value="P:folic acid biosynthetic process"/>
    <property type="evidence" value="ECO:0007669"/>
    <property type="project" value="UniProtKB-KW"/>
</dbReference>
<gene>
    <name evidence="13" type="ORF">B0H63DRAFT_562607</name>
</gene>
<accession>A0AAE0N8V4</accession>
<dbReference type="PROSITE" id="PS00860">
    <property type="entry name" value="GTP_CYCLOHYDROL_1_2"/>
    <property type="match status" value="1"/>
</dbReference>
<keyword evidence="7" id="KW-0378">Hydrolase</keyword>
<dbReference type="GO" id="GO:0003934">
    <property type="term" value="F:GTP cyclohydrolase I activity"/>
    <property type="evidence" value="ECO:0007669"/>
    <property type="project" value="UniProtKB-EC"/>
</dbReference>
<evidence type="ECO:0000256" key="6">
    <source>
        <dbReference type="ARBA" id="ARBA00022741"/>
    </source>
</evidence>
<evidence type="ECO:0000256" key="5">
    <source>
        <dbReference type="ARBA" id="ARBA00022533"/>
    </source>
</evidence>
<dbReference type="NCBIfam" id="NF006826">
    <property type="entry name" value="PRK09347.1-3"/>
    <property type="match status" value="1"/>
</dbReference>
<dbReference type="EC" id="3.5.4.16" evidence="3"/>
<comment type="pathway">
    <text evidence="1">Cofactor biosynthesis; 7,8-dihydroneopterin triphosphate biosynthesis; 7,8-dihydroneopterin triphosphate from GTP: step 1/1.</text>
</comment>
<dbReference type="Proteomes" id="UP001285441">
    <property type="component" value="Unassembled WGS sequence"/>
</dbReference>
<evidence type="ECO:0000256" key="1">
    <source>
        <dbReference type="ARBA" id="ARBA00005080"/>
    </source>
</evidence>
<dbReference type="GO" id="GO:0046654">
    <property type="term" value="P:tetrahydrofolate biosynthetic process"/>
    <property type="evidence" value="ECO:0007669"/>
    <property type="project" value="InterPro"/>
</dbReference>
<sequence length="312" mass="34252">MPPTTSANDANDANKLQCSVIAESDIADTKPTSMAEEDIIGAVASQFANMGGSGDDEVLKRPVPRCQATIDSDGLSRPSIGTRERLLETPEQIAKRLDKLRDAVRAILECLGEDPTRQGVVDTPDRYAKAMLFFTQGYGKSVWDVVNDAIFHESDTLDGMDDLNDCERLRNDHIHYNLSHNEMTSVVIVKDIDIFSMCEHHMLPFIGKMHIGYIPSPSAGVIGLSKLPRIAEMFSRRLQIQERLTKEVAGAVMEVLQPLGVAVVMEASHLCMVMRGVGKVNGVTVTSCMLGFFKTNESARREFLGLVGLNRG</sequence>
<evidence type="ECO:0000256" key="3">
    <source>
        <dbReference type="ARBA" id="ARBA00012715"/>
    </source>
</evidence>
<dbReference type="InterPro" id="IPR020602">
    <property type="entry name" value="GTP_CycHdrlase_I_dom"/>
</dbReference>
<evidence type="ECO:0000256" key="7">
    <source>
        <dbReference type="ARBA" id="ARBA00022801"/>
    </source>
</evidence>
<evidence type="ECO:0000256" key="8">
    <source>
        <dbReference type="ARBA" id="ARBA00022909"/>
    </source>
</evidence>
<comment type="similarity">
    <text evidence="2">Belongs to the GTP cyclohydrolase I family.</text>
</comment>
<dbReference type="Pfam" id="PF01227">
    <property type="entry name" value="GTP_cyclohydroI"/>
    <property type="match status" value="1"/>
</dbReference>
<keyword evidence="14" id="KW-1185">Reference proteome</keyword>
<protein>
    <recommendedName>
        <fullName evidence="4">GTP cyclohydrolase 1</fullName>
        <ecNumber evidence="3">3.5.4.16</ecNumber>
    </recommendedName>
    <alternativeName>
        <fullName evidence="10">GTP cyclohydrolase I</fullName>
    </alternativeName>
</protein>